<dbReference type="InterPro" id="IPR039261">
    <property type="entry name" value="FNR_nucleotide-bd"/>
</dbReference>
<comment type="subcellular location">
    <subcellularLocation>
        <location evidence="2">Mitochondrion outer membrane</location>
        <topology evidence="2">Single-pass membrane protein</topology>
    </subcellularLocation>
</comment>
<dbReference type="Pfam" id="PF00175">
    <property type="entry name" value="NAD_binding_1"/>
    <property type="match status" value="1"/>
</dbReference>
<dbReference type="InterPro" id="IPR001709">
    <property type="entry name" value="Flavoprot_Pyr_Nucl_cyt_Rdtase"/>
</dbReference>
<keyword evidence="8" id="KW-0560">Oxidoreductase</keyword>
<feature type="domain" description="Flavoprotein pyridine nucleotide cytochrome reductase-like FAD-binding" evidence="14">
    <location>
        <begin position="202"/>
        <end position="240"/>
    </location>
</feature>
<dbReference type="InterPro" id="IPR001834">
    <property type="entry name" value="CBR-like"/>
</dbReference>
<dbReference type="EC" id="1.6.2.2" evidence="4"/>
<dbReference type="OrthoDB" id="432685at2759"/>
<dbReference type="Gene3D" id="3.40.50.80">
    <property type="entry name" value="Nucleotide-binding domain of ferredoxin-NADP reductase (FNR) module"/>
    <property type="match status" value="1"/>
</dbReference>
<evidence type="ECO:0000256" key="5">
    <source>
        <dbReference type="ARBA" id="ARBA00022630"/>
    </source>
</evidence>
<evidence type="ECO:0000256" key="3">
    <source>
        <dbReference type="ARBA" id="ARBA00006105"/>
    </source>
</evidence>
<dbReference type="GO" id="GO:0090524">
    <property type="term" value="F:cytochrome-b5 reductase activity, acting on NADH"/>
    <property type="evidence" value="ECO:0007669"/>
    <property type="project" value="UniProtKB-EC"/>
</dbReference>
<evidence type="ECO:0000256" key="4">
    <source>
        <dbReference type="ARBA" id="ARBA00012011"/>
    </source>
</evidence>
<feature type="binding site" evidence="12">
    <location>
        <position position="229"/>
    </location>
    <ligand>
        <name>FAD</name>
        <dbReference type="ChEBI" id="CHEBI:57692"/>
    </ligand>
</feature>
<evidence type="ECO:0000256" key="1">
    <source>
        <dbReference type="ARBA" id="ARBA00001974"/>
    </source>
</evidence>
<sequence length="421" mass="46756">MSIYPTQCNVVAAAMKQSGMDYSAIARKANMSEEQVEKLCTGRQLPTSEQHGVISKVLGITNEATDNSAQVCQSRPLHGDLDTMGGECEHPGHHDIFEAAGLKNDAVARNTAANNAGKSLKSNPGLNPPGVFTWLKLKNVVKYTDDCSRFDFGFDDEKVVSDVLVSSTCVVSAPEEKPLFEDKDKECRCGSYKVDAKESIPVFRAYTPVTAPGAVGIISFLIKKQENGKMSNYIHSLKIDRKDDPGDRLGIMGYLQRAPSMIPWNLNCHETVIMIAGGVGITPLLQILQYSLPNPTNKTKFFLFFQNHAEKDIVMRKELDAFHDKYPDHFKVFYVFSGDWKRDTPADPNSMDDEFFKVYNTELKKCDPNSSAVVYVSAPPKMLKKIAGPRLGDQKNGFTDQGELKGLLKGLKYKPNQVHKF</sequence>
<protein>
    <recommendedName>
        <fullName evidence="4">cytochrome-b5 reductase</fullName>
        <ecNumber evidence="4">1.6.2.2</ecNumber>
    </recommendedName>
</protein>
<evidence type="ECO:0000256" key="6">
    <source>
        <dbReference type="ARBA" id="ARBA00022787"/>
    </source>
</evidence>
<keyword evidence="10" id="KW-0496">Mitochondrion</keyword>
<dbReference type="InterPro" id="IPR017938">
    <property type="entry name" value="Riboflavin_synthase-like_b-brl"/>
</dbReference>
<feature type="binding site" evidence="12">
    <location>
        <position position="206"/>
    </location>
    <ligand>
        <name>FAD</name>
        <dbReference type="ChEBI" id="CHEBI:57692"/>
    </ligand>
</feature>
<dbReference type="InterPro" id="IPR001433">
    <property type="entry name" value="OxRdtase_FAD/NAD-bd"/>
</dbReference>
<gene>
    <name evidence="15" type="ORF">BT96DRAFT_978609</name>
</gene>
<keyword evidence="6" id="KW-0472">Membrane</keyword>
<feature type="binding site" evidence="12">
    <location>
        <position position="223"/>
    </location>
    <ligand>
        <name>FAD</name>
        <dbReference type="ChEBI" id="CHEBI:57692"/>
    </ligand>
</feature>
<dbReference type="InterPro" id="IPR010982">
    <property type="entry name" value="Lambda_DNA-bd_dom_sf"/>
</dbReference>
<accession>A0A6A4HAP0</accession>
<dbReference type="PRINTS" id="PR00371">
    <property type="entry name" value="FPNCR"/>
</dbReference>
<evidence type="ECO:0000256" key="2">
    <source>
        <dbReference type="ARBA" id="ARBA00004572"/>
    </source>
</evidence>
<proteinExistence type="inferred from homology"/>
<evidence type="ECO:0000259" key="13">
    <source>
        <dbReference type="Pfam" id="PF00175"/>
    </source>
</evidence>
<dbReference type="GO" id="GO:0003677">
    <property type="term" value="F:DNA binding"/>
    <property type="evidence" value="ECO:0007669"/>
    <property type="project" value="InterPro"/>
</dbReference>
<dbReference type="SUPFAM" id="SSF52343">
    <property type="entry name" value="Ferredoxin reductase-like, C-terminal NADP-linked domain"/>
    <property type="match status" value="1"/>
</dbReference>
<feature type="binding site" evidence="12">
    <location>
        <position position="282"/>
    </location>
    <ligand>
        <name>FAD</name>
        <dbReference type="ChEBI" id="CHEBI:57692"/>
    </ligand>
</feature>
<feature type="binding site" evidence="12">
    <location>
        <position position="231"/>
    </location>
    <ligand>
        <name>FAD</name>
        <dbReference type="ChEBI" id="CHEBI:57692"/>
    </ligand>
</feature>
<dbReference type="Proteomes" id="UP000799118">
    <property type="component" value="Unassembled WGS sequence"/>
</dbReference>
<dbReference type="SUPFAM" id="SSF47413">
    <property type="entry name" value="lambda repressor-like DNA-binding domains"/>
    <property type="match status" value="1"/>
</dbReference>
<evidence type="ECO:0000256" key="9">
    <source>
        <dbReference type="ARBA" id="ARBA00023027"/>
    </source>
</evidence>
<keyword evidence="9" id="KW-0520">NAD</keyword>
<comment type="cofactor">
    <cofactor evidence="1 12">
        <name>FAD</name>
        <dbReference type="ChEBI" id="CHEBI:57692"/>
    </cofactor>
</comment>
<evidence type="ECO:0000313" key="15">
    <source>
        <dbReference type="EMBL" id="KAE9394297.1"/>
    </source>
</evidence>
<dbReference type="InterPro" id="IPR008333">
    <property type="entry name" value="Cbr1-like_FAD-bd_dom"/>
</dbReference>
<dbReference type="SUPFAM" id="SSF63380">
    <property type="entry name" value="Riboflavin synthase domain-like"/>
    <property type="match status" value="1"/>
</dbReference>
<evidence type="ECO:0000256" key="11">
    <source>
        <dbReference type="ARBA" id="ARBA00047682"/>
    </source>
</evidence>
<keyword evidence="6" id="KW-1000">Mitochondrion outer membrane</keyword>
<dbReference type="AlphaFoldDB" id="A0A6A4HAP0"/>
<evidence type="ECO:0000256" key="12">
    <source>
        <dbReference type="PIRSR" id="PIRSR601834-1"/>
    </source>
</evidence>
<dbReference type="PANTHER" id="PTHR19370:SF171">
    <property type="entry name" value="NADH-CYTOCHROME B5 REDUCTASE 2"/>
    <property type="match status" value="1"/>
</dbReference>
<dbReference type="PRINTS" id="PR00406">
    <property type="entry name" value="CYTB5RDTASE"/>
</dbReference>
<feature type="binding site" evidence="12">
    <location>
        <position position="230"/>
    </location>
    <ligand>
        <name>FAD</name>
        <dbReference type="ChEBI" id="CHEBI:57692"/>
    </ligand>
</feature>
<organism evidence="15 16">
    <name type="scientific">Gymnopus androsaceus JB14</name>
    <dbReference type="NCBI Taxonomy" id="1447944"/>
    <lineage>
        <taxon>Eukaryota</taxon>
        <taxon>Fungi</taxon>
        <taxon>Dikarya</taxon>
        <taxon>Basidiomycota</taxon>
        <taxon>Agaricomycotina</taxon>
        <taxon>Agaricomycetes</taxon>
        <taxon>Agaricomycetidae</taxon>
        <taxon>Agaricales</taxon>
        <taxon>Marasmiineae</taxon>
        <taxon>Omphalotaceae</taxon>
        <taxon>Gymnopus</taxon>
    </lineage>
</organism>
<evidence type="ECO:0000256" key="10">
    <source>
        <dbReference type="ARBA" id="ARBA00023128"/>
    </source>
</evidence>
<name>A0A6A4HAP0_9AGAR</name>
<evidence type="ECO:0000256" key="7">
    <source>
        <dbReference type="ARBA" id="ARBA00022827"/>
    </source>
</evidence>
<dbReference type="CDD" id="cd06183">
    <property type="entry name" value="cyt_b5_reduct_like"/>
    <property type="match status" value="1"/>
</dbReference>
<feature type="binding site" evidence="12">
    <location>
        <position position="204"/>
    </location>
    <ligand>
        <name>FAD</name>
        <dbReference type="ChEBI" id="CHEBI:57692"/>
    </ligand>
</feature>
<evidence type="ECO:0000256" key="8">
    <source>
        <dbReference type="ARBA" id="ARBA00023002"/>
    </source>
</evidence>
<keyword evidence="16" id="KW-1185">Reference proteome</keyword>
<keyword evidence="7 12" id="KW-0274">FAD</keyword>
<dbReference type="EMBL" id="ML769553">
    <property type="protein sequence ID" value="KAE9394297.1"/>
    <property type="molecule type" value="Genomic_DNA"/>
</dbReference>
<keyword evidence="5 12" id="KW-0285">Flavoprotein</keyword>
<dbReference type="GO" id="GO:0005741">
    <property type="term" value="C:mitochondrial outer membrane"/>
    <property type="evidence" value="ECO:0007669"/>
    <property type="project" value="UniProtKB-SubCell"/>
</dbReference>
<dbReference type="Gene3D" id="2.40.30.10">
    <property type="entry name" value="Translation factors"/>
    <property type="match status" value="1"/>
</dbReference>
<reference evidence="15" key="1">
    <citation type="journal article" date="2019" name="Environ. Microbiol.">
        <title>Fungal ecological strategies reflected in gene transcription - a case study of two litter decomposers.</title>
        <authorList>
            <person name="Barbi F."/>
            <person name="Kohler A."/>
            <person name="Barry K."/>
            <person name="Baskaran P."/>
            <person name="Daum C."/>
            <person name="Fauchery L."/>
            <person name="Ihrmark K."/>
            <person name="Kuo A."/>
            <person name="LaButti K."/>
            <person name="Lipzen A."/>
            <person name="Morin E."/>
            <person name="Grigoriev I.V."/>
            <person name="Henrissat B."/>
            <person name="Lindahl B."/>
            <person name="Martin F."/>
        </authorList>
    </citation>
    <scope>NUCLEOTIDE SEQUENCE</scope>
    <source>
        <strain evidence="15">JB14</strain>
    </source>
</reference>
<feature type="binding site" evidence="12">
    <location>
        <position position="221"/>
    </location>
    <ligand>
        <name>FAD</name>
        <dbReference type="ChEBI" id="CHEBI:57692"/>
    </ligand>
</feature>
<evidence type="ECO:0000313" key="16">
    <source>
        <dbReference type="Proteomes" id="UP000799118"/>
    </source>
</evidence>
<evidence type="ECO:0000259" key="14">
    <source>
        <dbReference type="Pfam" id="PF00970"/>
    </source>
</evidence>
<dbReference type="PANTHER" id="PTHR19370">
    <property type="entry name" value="NADH-CYTOCHROME B5 REDUCTASE"/>
    <property type="match status" value="1"/>
</dbReference>
<feature type="domain" description="Oxidoreductase FAD/NAD(P)-binding" evidence="13">
    <location>
        <begin position="274"/>
        <end position="385"/>
    </location>
</feature>
<comment type="catalytic activity">
    <reaction evidence="11">
        <text>2 Fe(III)-[cytochrome b5] + NADH = 2 Fe(II)-[cytochrome b5] + NAD(+) + H(+)</text>
        <dbReference type="Rhea" id="RHEA:46680"/>
        <dbReference type="Rhea" id="RHEA-COMP:10438"/>
        <dbReference type="Rhea" id="RHEA-COMP:10439"/>
        <dbReference type="ChEBI" id="CHEBI:15378"/>
        <dbReference type="ChEBI" id="CHEBI:29033"/>
        <dbReference type="ChEBI" id="CHEBI:29034"/>
        <dbReference type="ChEBI" id="CHEBI:57540"/>
        <dbReference type="ChEBI" id="CHEBI:57945"/>
        <dbReference type="EC" id="1.6.2.2"/>
    </reaction>
</comment>
<comment type="similarity">
    <text evidence="3">Belongs to the flavoprotein pyridine nucleotide cytochrome reductase family.</text>
</comment>
<dbReference type="Pfam" id="PF00970">
    <property type="entry name" value="FAD_binding_6"/>
    <property type="match status" value="1"/>
</dbReference>